<dbReference type="Gene3D" id="3.40.50.720">
    <property type="entry name" value="NAD(P)-binding Rossmann-like Domain"/>
    <property type="match status" value="1"/>
</dbReference>
<dbReference type="GO" id="GO:0016020">
    <property type="term" value="C:membrane"/>
    <property type="evidence" value="ECO:0007669"/>
    <property type="project" value="TreeGrafter"/>
</dbReference>
<dbReference type="CDD" id="cd11730">
    <property type="entry name" value="Tthb094_like_SDR_c"/>
    <property type="match status" value="1"/>
</dbReference>
<evidence type="ECO:0000256" key="1">
    <source>
        <dbReference type="ARBA" id="ARBA00006484"/>
    </source>
</evidence>
<dbReference type="HOGENOM" id="CLU_010194_2_10_0"/>
<dbReference type="Pfam" id="PF00106">
    <property type="entry name" value="adh_short"/>
    <property type="match status" value="1"/>
</dbReference>
<sequence length="211" mass="22156">MQTALIWGAAGGIGRALIEILSKNGWRVLGIARDATALSGTAAEVYSADLARDADMAAAALWAAQQSDGVVHLWVYAAGDMLGKPLADTTPAEWDRILSANVTGAHLAVTHSLALVPAGGHLVFIGAYVDRIMLPKLGAYAASKAALDAYVTVLGKEVRDRRITNVRVGAVDTPLWRKAPFRLPKGAHTPADVAAAVLRAHTEGHRGNLDL</sequence>
<dbReference type="PROSITE" id="PS00061">
    <property type="entry name" value="ADH_SHORT"/>
    <property type="match status" value="1"/>
</dbReference>
<dbReference type="EMBL" id="CP000804">
    <property type="protein sequence ID" value="ABU58191.1"/>
    <property type="molecule type" value="Genomic_DNA"/>
</dbReference>
<dbReference type="KEGG" id="rca:Rcas_2106"/>
<dbReference type="STRING" id="383372.Rcas_2106"/>
<dbReference type="GO" id="GO:0016491">
    <property type="term" value="F:oxidoreductase activity"/>
    <property type="evidence" value="ECO:0007669"/>
    <property type="project" value="UniProtKB-KW"/>
</dbReference>
<reference evidence="3 4" key="1">
    <citation type="submission" date="2007-08" db="EMBL/GenBank/DDBJ databases">
        <title>Complete sequence of Roseiflexus castenholzii DSM 13941.</title>
        <authorList>
            <consortium name="US DOE Joint Genome Institute"/>
            <person name="Copeland A."/>
            <person name="Lucas S."/>
            <person name="Lapidus A."/>
            <person name="Barry K."/>
            <person name="Glavina del Rio T."/>
            <person name="Dalin E."/>
            <person name="Tice H."/>
            <person name="Pitluck S."/>
            <person name="Thompson L.S."/>
            <person name="Brettin T."/>
            <person name="Bruce D."/>
            <person name="Detter J.C."/>
            <person name="Han C."/>
            <person name="Tapia R."/>
            <person name="Schmutz J."/>
            <person name="Larimer F."/>
            <person name="Land M."/>
            <person name="Hauser L."/>
            <person name="Kyrpides N."/>
            <person name="Mikhailova N."/>
            <person name="Bryant D.A."/>
            <person name="Hanada S."/>
            <person name="Tsukatani Y."/>
            <person name="Richardson P."/>
        </authorList>
    </citation>
    <scope>NUCLEOTIDE SEQUENCE [LARGE SCALE GENOMIC DNA]</scope>
    <source>
        <strain evidence="4">DSM 13941 / HLO8</strain>
    </source>
</reference>
<dbReference type="Proteomes" id="UP000000263">
    <property type="component" value="Chromosome"/>
</dbReference>
<accession>A7NL21</accession>
<protein>
    <submittedName>
        <fullName evidence="3">Short-chain dehydrogenase/reductase SDR</fullName>
    </submittedName>
</protein>
<keyword evidence="4" id="KW-1185">Reference proteome</keyword>
<evidence type="ECO:0000256" key="2">
    <source>
        <dbReference type="ARBA" id="ARBA00023002"/>
    </source>
</evidence>
<dbReference type="PANTHER" id="PTHR44196:SF1">
    <property type="entry name" value="DEHYDROGENASE_REDUCTASE SDR FAMILY MEMBER 7B"/>
    <property type="match status" value="1"/>
</dbReference>
<dbReference type="InterPro" id="IPR002347">
    <property type="entry name" value="SDR_fam"/>
</dbReference>
<dbReference type="PANTHER" id="PTHR44196">
    <property type="entry name" value="DEHYDROGENASE/REDUCTASE SDR FAMILY MEMBER 7B"/>
    <property type="match status" value="1"/>
</dbReference>
<proteinExistence type="inferred from homology"/>
<organism evidence="3 4">
    <name type="scientific">Roseiflexus castenholzii (strain DSM 13941 / HLO8)</name>
    <dbReference type="NCBI Taxonomy" id="383372"/>
    <lineage>
        <taxon>Bacteria</taxon>
        <taxon>Bacillati</taxon>
        <taxon>Chloroflexota</taxon>
        <taxon>Chloroflexia</taxon>
        <taxon>Chloroflexales</taxon>
        <taxon>Roseiflexineae</taxon>
        <taxon>Roseiflexaceae</taxon>
        <taxon>Roseiflexus</taxon>
    </lineage>
</organism>
<dbReference type="InterPro" id="IPR020904">
    <property type="entry name" value="Sc_DH/Rdtase_CS"/>
</dbReference>
<comment type="similarity">
    <text evidence="1">Belongs to the short-chain dehydrogenases/reductases (SDR) family.</text>
</comment>
<gene>
    <name evidence="3" type="ordered locus">Rcas_2106</name>
</gene>
<dbReference type="SUPFAM" id="SSF51735">
    <property type="entry name" value="NAD(P)-binding Rossmann-fold domains"/>
    <property type="match status" value="1"/>
</dbReference>
<name>A7NL21_ROSCS</name>
<dbReference type="eggNOG" id="COG0300">
    <property type="taxonomic scope" value="Bacteria"/>
</dbReference>
<dbReference type="PRINTS" id="PR00081">
    <property type="entry name" value="GDHRDH"/>
</dbReference>
<dbReference type="RefSeq" id="WP_012120615.1">
    <property type="nucleotide sequence ID" value="NC_009767.1"/>
</dbReference>
<evidence type="ECO:0000313" key="4">
    <source>
        <dbReference type="Proteomes" id="UP000000263"/>
    </source>
</evidence>
<dbReference type="AlphaFoldDB" id="A7NL21"/>
<dbReference type="OrthoDB" id="156828at2"/>
<dbReference type="InterPro" id="IPR036291">
    <property type="entry name" value="NAD(P)-bd_dom_sf"/>
</dbReference>
<evidence type="ECO:0000313" key="3">
    <source>
        <dbReference type="EMBL" id="ABU58191.1"/>
    </source>
</evidence>
<keyword evidence="2" id="KW-0560">Oxidoreductase</keyword>